<dbReference type="PANTHER" id="PTHR43877">
    <property type="entry name" value="AMINOALKYLPHOSPHONATE N-ACETYLTRANSFERASE-RELATED-RELATED"/>
    <property type="match status" value="1"/>
</dbReference>
<keyword evidence="1 4" id="KW-0808">Transferase</keyword>
<gene>
    <name evidence="4" type="ordered locus">Cyagr_1527</name>
</gene>
<dbReference type="SUPFAM" id="SSF55729">
    <property type="entry name" value="Acyl-CoA N-acyltransferases (Nat)"/>
    <property type="match status" value="1"/>
</dbReference>
<dbReference type="PANTHER" id="PTHR43877:SF1">
    <property type="entry name" value="ACETYLTRANSFERASE"/>
    <property type="match status" value="1"/>
</dbReference>
<dbReference type="CDD" id="cd04301">
    <property type="entry name" value="NAT_SF"/>
    <property type="match status" value="1"/>
</dbReference>
<dbReference type="Pfam" id="PF13673">
    <property type="entry name" value="Acetyltransf_10"/>
    <property type="match status" value="1"/>
</dbReference>
<dbReference type="InterPro" id="IPR000182">
    <property type="entry name" value="GNAT_dom"/>
</dbReference>
<dbReference type="eggNOG" id="COG0456">
    <property type="taxonomic scope" value="Bacteria"/>
</dbReference>
<accession>K9P5K2</accession>
<dbReference type="Proteomes" id="UP000010388">
    <property type="component" value="Chromosome"/>
</dbReference>
<dbReference type="HOGENOM" id="CLU_087351_1_1_3"/>
<dbReference type="GO" id="GO:0016747">
    <property type="term" value="F:acyltransferase activity, transferring groups other than amino-acyl groups"/>
    <property type="evidence" value="ECO:0007669"/>
    <property type="project" value="InterPro"/>
</dbReference>
<dbReference type="KEGG" id="cgc:Cyagr_1527"/>
<evidence type="ECO:0000256" key="1">
    <source>
        <dbReference type="ARBA" id="ARBA00022679"/>
    </source>
</evidence>
<dbReference type="EMBL" id="CP003495">
    <property type="protein sequence ID" value="AFY28687.1"/>
    <property type="molecule type" value="Genomic_DNA"/>
</dbReference>
<protein>
    <submittedName>
        <fullName evidence="4">Acetyltransferase, N-acetylglutamate synthase</fullName>
    </submittedName>
</protein>
<dbReference type="STRING" id="292564.Cyagr_1527"/>
<organism evidence="4 5">
    <name type="scientific">Cyanobium gracile (strain ATCC 27147 / PCC 6307)</name>
    <dbReference type="NCBI Taxonomy" id="292564"/>
    <lineage>
        <taxon>Bacteria</taxon>
        <taxon>Bacillati</taxon>
        <taxon>Cyanobacteriota</taxon>
        <taxon>Cyanophyceae</taxon>
        <taxon>Synechococcales</taxon>
        <taxon>Prochlorococcaceae</taxon>
        <taxon>Cyanobium</taxon>
    </lineage>
</organism>
<dbReference type="PROSITE" id="PS51186">
    <property type="entry name" value="GNAT"/>
    <property type="match status" value="1"/>
</dbReference>
<evidence type="ECO:0000313" key="5">
    <source>
        <dbReference type="Proteomes" id="UP000010388"/>
    </source>
</evidence>
<dbReference type="Gene3D" id="3.40.630.30">
    <property type="match status" value="1"/>
</dbReference>
<dbReference type="AlphaFoldDB" id="K9P5K2"/>
<evidence type="ECO:0000313" key="4">
    <source>
        <dbReference type="EMBL" id="AFY28687.1"/>
    </source>
</evidence>
<proteinExistence type="predicted"/>
<reference evidence="5" key="1">
    <citation type="journal article" date="2013" name="Proc. Natl. Acad. Sci. U.S.A.">
        <title>Improving the coverage of the cyanobacterial phylum using diversity-driven genome sequencing.</title>
        <authorList>
            <person name="Shih P.M."/>
            <person name="Wu D."/>
            <person name="Latifi A."/>
            <person name="Axen S.D."/>
            <person name="Fewer D.P."/>
            <person name="Talla E."/>
            <person name="Calteau A."/>
            <person name="Cai F."/>
            <person name="Tandeau de Marsac N."/>
            <person name="Rippka R."/>
            <person name="Herdman M."/>
            <person name="Sivonen K."/>
            <person name="Coursin T."/>
            <person name="Laurent T."/>
            <person name="Goodwin L."/>
            <person name="Nolan M."/>
            <person name="Davenport K.W."/>
            <person name="Han C.S."/>
            <person name="Rubin E.M."/>
            <person name="Eisen J.A."/>
            <person name="Woyke T."/>
            <person name="Gugger M."/>
            <person name="Kerfeld C.A."/>
        </authorList>
    </citation>
    <scope>NUCLEOTIDE SEQUENCE [LARGE SCALE GENOMIC DNA]</scope>
    <source>
        <strain evidence="5">ATCC 27147 / PCC 6307</strain>
    </source>
</reference>
<keyword evidence="2" id="KW-0012">Acyltransferase</keyword>
<feature type="domain" description="N-acetyltransferase" evidence="3">
    <location>
        <begin position="3"/>
        <end position="167"/>
    </location>
</feature>
<dbReference type="InterPro" id="IPR050832">
    <property type="entry name" value="Bact_Acetyltransf"/>
</dbReference>
<evidence type="ECO:0000259" key="3">
    <source>
        <dbReference type="PROSITE" id="PS51186"/>
    </source>
</evidence>
<sequence length="172" mass="19299">MYYDLRVATIQDAEAVSELLRASYPRLMRSAYEEEVLSPALQVMTKANPSLLSSGKFYLAILPTGLVVGCGGWSPEQPGKETVEQRLGHVRHFAVHPDWTRRGIGRSVFTVCVRAACAAGLMTFECNSSLNAEKFYRALGFVRIREIDIELKPSLMLRGVLMRRNIYEDLVS</sequence>
<dbReference type="InterPro" id="IPR016181">
    <property type="entry name" value="Acyl_CoA_acyltransferase"/>
</dbReference>
<evidence type="ECO:0000256" key="2">
    <source>
        <dbReference type="ARBA" id="ARBA00023315"/>
    </source>
</evidence>
<name>K9P5K2_CYAGP</name>